<dbReference type="AlphaFoldDB" id="E0VEN5"/>
<organism>
    <name type="scientific">Pediculus humanus subsp. corporis</name>
    <name type="common">Body louse</name>
    <dbReference type="NCBI Taxonomy" id="121224"/>
    <lineage>
        <taxon>Eukaryota</taxon>
        <taxon>Metazoa</taxon>
        <taxon>Ecdysozoa</taxon>
        <taxon>Arthropoda</taxon>
        <taxon>Hexapoda</taxon>
        <taxon>Insecta</taxon>
        <taxon>Pterygota</taxon>
        <taxon>Neoptera</taxon>
        <taxon>Paraneoptera</taxon>
        <taxon>Psocodea</taxon>
        <taxon>Troctomorpha</taxon>
        <taxon>Phthiraptera</taxon>
        <taxon>Anoplura</taxon>
        <taxon>Pediculidae</taxon>
        <taxon>Pediculus</taxon>
    </lineage>
</organism>
<dbReference type="EC" id="2.8.3.16" evidence="3"/>
<dbReference type="FunCoup" id="E0VEN5">
    <property type="interactions" value="13"/>
</dbReference>
<dbReference type="PANTHER" id="PTHR48207:SF3">
    <property type="entry name" value="SUCCINATE--HYDROXYMETHYLGLUTARATE COA-TRANSFERASE"/>
    <property type="match status" value="1"/>
</dbReference>
<comment type="similarity">
    <text evidence="1">Belongs to the CoA-transferase III family.</text>
</comment>
<dbReference type="CTD" id="8234256"/>
<proteinExistence type="inferred from homology"/>
<dbReference type="EnsemblMetazoa" id="PHUM136910-RA">
    <property type="protein sequence ID" value="PHUM136910-PA"/>
    <property type="gene ID" value="PHUM136910"/>
</dbReference>
<dbReference type="InterPro" id="IPR003673">
    <property type="entry name" value="CoA-Trfase_fam_III"/>
</dbReference>
<evidence type="ECO:0000256" key="1">
    <source>
        <dbReference type="ARBA" id="ARBA00008383"/>
    </source>
</evidence>
<dbReference type="GO" id="GO:0033608">
    <property type="term" value="F:formyl-CoA transferase activity"/>
    <property type="evidence" value="ECO:0007669"/>
    <property type="project" value="UniProtKB-EC"/>
</dbReference>
<dbReference type="InterPro" id="IPR011107">
    <property type="entry name" value="PPI_Ypi1"/>
</dbReference>
<dbReference type="InParanoid" id="E0VEN5"/>
<dbReference type="SUPFAM" id="SSF89796">
    <property type="entry name" value="CoA-transferase family III (CaiB/BaiF)"/>
    <property type="match status" value="1"/>
</dbReference>
<evidence type="ECO:0000256" key="2">
    <source>
        <dbReference type="ARBA" id="ARBA00022679"/>
    </source>
</evidence>
<keyword evidence="5" id="KW-1185">Reference proteome</keyword>
<dbReference type="EMBL" id="AAZO01001581">
    <property type="status" value="NOT_ANNOTATED_CDS"/>
    <property type="molecule type" value="Genomic_DNA"/>
</dbReference>
<sequence>MAYHPTTSQVNNSSVTVTLNDGETNSVLQLFTIDKFYSTCEGPLKNIRILDLTRIVAGPYCTMILGDLGADIIKIEKLGSGDETRRWGPPFVNDTTETCYFVGLNRNKKSVCIDLKVQEGKEIIMNLSKKCDVLIENFVPGKLNKLGLGYEDVKKVSPHIIYCSLTGYGWKGPYKHKPGYDVIAASYGGLLSITGPENGPPCKPGVAMTDIATGLYAHGAILAALFQRLKTGQGQHIDCNLFSTQLACLINIGSNYLNAGQEGKKWGNSHASIVPYRSYETSDAEYLTIGAGSDSQFEELCNRLEITFISEYEKSKYKKNSDRVLNRVELDDIIQNKIMEKSLKEWLIILEGSSFPFGPVNKISQVFNDKHIKEINLIKEVNHDIAGKIKMVGPPVEFSNSPNNVCLPPPILGEHTPDVTTVRFKLKKPKSRKKVNWTDETVDNENMDKKKSKYFQKTVLPPMMTMNVNIVLVMLKKTKENQMTIKLRHQKKNLIFKV</sequence>
<dbReference type="PANTHER" id="PTHR48207">
    <property type="entry name" value="SUCCINATE--HYDROXYMETHYLGLUTARATE COA-TRANSFERASE"/>
    <property type="match status" value="1"/>
</dbReference>
<dbReference type="eggNOG" id="KOG3957">
    <property type="taxonomic scope" value="Eukaryota"/>
</dbReference>
<dbReference type="InterPro" id="IPR023606">
    <property type="entry name" value="CoA-Trfase_III_dom_1_sf"/>
</dbReference>
<name>E0VEN5_PEDHC</name>
<dbReference type="EMBL" id="DS235093">
    <property type="protein sequence ID" value="EEB11841.1"/>
    <property type="molecule type" value="Genomic_DNA"/>
</dbReference>
<dbReference type="OMA" id="IIAGPYC"/>
<evidence type="ECO:0000313" key="4">
    <source>
        <dbReference type="EnsemblMetazoa" id="PHUM136910-PA"/>
    </source>
</evidence>
<gene>
    <name evidence="4" type="primary">8234256</name>
    <name evidence="3" type="ORF">Phum_PHUM136910</name>
</gene>
<dbReference type="GO" id="GO:0005739">
    <property type="term" value="C:mitochondrion"/>
    <property type="evidence" value="ECO:0007669"/>
    <property type="project" value="TreeGrafter"/>
</dbReference>
<dbReference type="STRING" id="121224.E0VEN5"/>
<dbReference type="RefSeq" id="XP_002424579.1">
    <property type="nucleotide sequence ID" value="XM_002424534.1"/>
</dbReference>
<dbReference type="Gene3D" id="3.40.50.10540">
    <property type="entry name" value="Crotonobetainyl-coa:carnitine coa-transferase, domain 1"/>
    <property type="match status" value="2"/>
</dbReference>
<dbReference type="OrthoDB" id="5863171at2759"/>
<dbReference type="GO" id="GO:0004865">
    <property type="term" value="F:protein serine/threonine phosphatase inhibitor activity"/>
    <property type="evidence" value="ECO:0007669"/>
    <property type="project" value="InterPro"/>
</dbReference>
<dbReference type="Pfam" id="PF07491">
    <property type="entry name" value="PPI_Ypi1"/>
    <property type="match status" value="1"/>
</dbReference>
<dbReference type="InterPro" id="IPR050483">
    <property type="entry name" value="CoA-transferase_III_domain"/>
</dbReference>
<dbReference type="KEGG" id="phu:Phum_PHUM136910"/>
<dbReference type="Proteomes" id="UP000009046">
    <property type="component" value="Unassembled WGS sequence"/>
</dbReference>
<dbReference type="GO" id="GO:0047369">
    <property type="term" value="F:succinate-hydroxymethylglutarate CoA-transferase activity"/>
    <property type="evidence" value="ECO:0007669"/>
    <property type="project" value="TreeGrafter"/>
</dbReference>
<dbReference type="HOGENOM" id="CLU_033975_0_1_1"/>
<dbReference type="VEuPathDB" id="VectorBase:PHUM136910"/>
<reference evidence="4" key="3">
    <citation type="submission" date="2021-02" db="UniProtKB">
        <authorList>
            <consortium name="EnsemblMetazoa"/>
        </authorList>
    </citation>
    <scope>IDENTIFICATION</scope>
    <source>
        <strain evidence="4">USDA</strain>
    </source>
</reference>
<dbReference type="GeneID" id="8234256"/>
<reference evidence="3" key="2">
    <citation type="submission" date="2007-04" db="EMBL/GenBank/DDBJ databases">
        <title>The genome of the human body louse.</title>
        <authorList>
            <consortium name="The Human Body Louse Genome Consortium"/>
            <person name="Kirkness E."/>
            <person name="Walenz B."/>
            <person name="Hass B."/>
            <person name="Bruggner R."/>
            <person name="Strausberg R."/>
        </authorList>
    </citation>
    <scope>NUCLEOTIDE SEQUENCE</scope>
    <source>
        <strain evidence="3">USDA</strain>
    </source>
</reference>
<evidence type="ECO:0000313" key="3">
    <source>
        <dbReference type="EMBL" id="EEB11841.1"/>
    </source>
</evidence>
<dbReference type="Pfam" id="PF02515">
    <property type="entry name" value="CoA_transf_3"/>
    <property type="match status" value="1"/>
</dbReference>
<reference evidence="3" key="1">
    <citation type="submission" date="2007-04" db="EMBL/GenBank/DDBJ databases">
        <title>Annotation of Pediculus humanus corporis strain USDA.</title>
        <authorList>
            <person name="Kirkness E."/>
            <person name="Hannick L."/>
            <person name="Hass B."/>
            <person name="Bruggner R."/>
            <person name="Lawson D."/>
            <person name="Bidwell S."/>
            <person name="Joardar V."/>
            <person name="Caler E."/>
            <person name="Walenz B."/>
            <person name="Inman J."/>
            <person name="Schobel S."/>
            <person name="Galinsky K."/>
            <person name="Amedeo P."/>
            <person name="Strausberg R."/>
        </authorList>
    </citation>
    <scope>NUCLEOTIDE SEQUENCE</scope>
    <source>
        <strain evidence="3">USDA</strain>
    </source>
</reference>
<accession>E0VEN5</accession>
<evidence type="ECO:0000313" key="5">
    <source>
        <dbReference type="Proteomes" id="UP000009046"/>
    </source>
</evidence>
<keyword evidence="2 3" id="KW-0808">Transferase</keyword>
<protein>
    <submittedName>
        <fullName evidence="3 4">Alpha methylacyl-CoA racemase, putative</fullName>
        <ecNumber evidence="3">2.8.3.16</ecNumber>
    </submittedName>
</protein>